<evidence type="ECO:0000313" key="1">
    <source>
        <dbReference type="EMBL" id="QGZ39341.1"/>
    </source>
</evidence>
<dbReference type="Pfam" id="PF13289">
    <property type="entry name" value="SIR2_2"/>
    <property type="match status" value="1"/>
</dbReference>
<accession>A0A562PSG2</accession>
<dbReference type="OrthoDB" id="7221817at2"/>
<reference evidence="2 3" key="1">
    <citation type="journal article" date="2015" name="Stand. Genomic Sci.">
        <title>Genomic Encyclopedia of Bacterial and Archaeal Type Strains, Phase III: the genomes of soil and plant-associated and newly described type strains.</title>
        <authorList>
            <person name="Whitman W.B."/>
            <person name="Woyke T."/>
            <person name="Klenk H.P."/>
            <person name="Zhou Y."/>
            <person name="Lilburn T.G."/>
            <person name="Beck B.J."/>
            <person name="De Vos P."/>
            <person name="Vandamme P."/>
            <person name="Eisen J.A."/>
            <person name="Garrity G."/>
            <person name="Hugenholtz P."/>
            <person name="Kyrpides N.C."/>
        </authorList>
    </citation>
    <scope>NUCLEOTIDE SEQUENCE [LARGE SCALE GENOMIC DNA]</scope>
    <source>
        <strain evidence="2 3">CGMCC 1.10685</strain>
    </source>
</reference>
<evidence type="ECO:0000313" key="3">
    <source>
        <dbReference type="Proteomes" id="UP000315112"/>
    </source>
</evidence>
<gene>
    <name evidence="1" type="ORF">GO485_09975</name>
    <name evidence="2" type="ORF">IP92_02408</name>
</gene>
<reference evidence="2" key="2">
    <citation type="submission" date="2019-07" db="EMBL/GenBank/DDBJ databases">
        <authorList>
            <person name="Whitman W."/>
            <person name="Huntemann M."/>
            <person name="Clum A."/>
            <person name="Pillay M."/>
            <person name="Palaniappan K."/>
            <person name="Varghese N."/>
            <person name="Mikhailova N."/>
            <person name="Stamatis D."/>
            <person name="Reddy T."/>
            <person name="Daum C."/>
            <person name="Shapiro N."/>
            <person name="Ivanova N."/>
            <person name="Kyrpides N."/>
            <person name="Woyke T."/>
        </authorList>
    </citation>
    <scope>NUCLEOTIDE SEQUENCE</scope>
    <source>
        <strain evidence="2">CGMCC 1.10685</strain>
    </source>
</reference>
<dbReference type="EMBL" id="VLKW01000004">
    <property type="protein sequence ID" value="TWI47349.1"/>
    <property type="molecule type" value="Genomic_DNA"/>
</dbReference>
<proteinExistence type="predicted"/>
<dbReference type="EMBL" id="CP046904">
    <property type="protein sequence ID" value="QGZ39341.1"/>
    <property type="molecule type" value="Genomic_DNA"/>
</dbReference>
<evidence type="ECO:0000313" key="4">
    <source>
        <dbReference type="Proteomes" id="UP000437862"/>
    </source>
</evidence>
<keyword evidence="4" id="KW-1185">Reference proteome</keyword>
<dbReference type="RefSeq" id="WP_145875044.1">
    <property type="nucleotide sequence ID" value="NZ_CP046904.1"/>
</dbReference>
<protein>
    <submittedName>
        <fullName evidence="1">SIR2 family protein</fullName>
    </submittedName>
    <submittedName>
        <fullName evidence="2">SIR2-like protein</fullName>
    </submittedName>
</protein>
<evidence type="ECO:0000313" key="2">
    <source>
        <dbReference type="EMBL" id="TWI47349.1"/>
    </source>
</evidence>
<dbReference type="AlphaFoldDB" id="A0A562PSG2"/>
<organism evidence="2 3">
    <name type="scientific">Pseudoduganella flava</name>
    <dbReference type="NCBI Taxonomy" id="871742"/>
    <lineage>
        <taxon>Bacteria</taxon>
        <taxon>Pseudomonadati</taxon>
        <taxon>Pseudomonadota</taxon>
        <taxon>Betaproteobacteria</taxon>
        <taxon>Burkholderiales</taxon>
        <taxon>Oxalobacteraceae</taxon>
        <taxon>Telluria group</taxon>
        <taxon>Pseudoduganella</taxon>
    </lineage>
</organism>
<reference evidence="1 4" key="3">
    <citation type="submission" date="2019-12" db="EMBL/GenBank/DDBJ databases">
        <title>Draft Genome Sequences of Six Type Strains of the Genus Massilia.</title>
        <authorList>
            <person name="Miess H."/>
            <person name="Frediansyah A."/>
            <person name="Goeker M."/>
            <person name="Gross H."/>
        </authorList>
    </citation>
    <scope>NUCLEOTIDE SEQUENCE [LARGE SCALE GENOMIC DNA]</scope>
    <source>
        <strain evidence="1 4">DSM 26639</strain>
    </source>
</reference>
<dbReference type="Proteomes" id="UP000315112">
    <property type="component" value="Unassembled WGS sequence"/>
</dbReference>
<sequence length="499" mass="57244">MNINDFISNYRNHPVLFVGTGISLRYLKNSHTWDGLLRKIAFDFKGNDEYYLDLKARYESNGKYDYPKIASALESEFTQALLQERNGKFKEVNDIFYAEMNKGNKLSRLKIYITQILSSLELKEEMQEEIGEFKNIRKNIGSIITTNYDGLIESIFEFSPLIGNDILLSNPYGSVYKIHGCVSDPLRVIITSEDYDNFSNKYELIRAQLLSIFIHNPIIFFGYNIGDNNIKELLKTIFTYIEPNSETAKQIRNNFLLVEYEEGSQSQEIGEHDIDLEGFATTIRINKIKTDDFSSIYKALGNLLLPISAMDIRKVQSIVKEIYAGGNIKVKITQDLDSLDNSDRILAIGSSRTIKYQYLTSNETMANYFVVIAEKNAEIVELIDKYTIASSQFFPIFGFDKIKKDLHCAPKLKAQQLAKLDKTIASIPPVCQTEHHTIAGILDDKAISPGYKTNAIFWAVWHGTVELEDCEKYLRGFEKKSGTDYRKLLCVYDYKKYKD</sequence>
<dbReference type="Proteomes" id="UP000437862">
    <property type="component" value="Chromosome"/>
</dbReference>
<name>A0A562PSG2_9BURK</name>